<sequence>MSGSEPPCQSTAEQSIDRHGKAPLNRAKTAMVKTAEQGKAPLNRAKNAMVKTAEQGKAPLNRAKTAMVKTAEQGRHRVGAVLTGIFCAYVAVGRRGAGRQGQVGFVVPAPWSRRSSWSV</sequence>
<feature type="region of interest" description="Disordered" evidence="1">
    <location>
        <begin position="1"/>
        <end position="27"/>
    </location>
</feature>
<protein>
    <submittedName>
        <fullName evidence="2">Uncharacterized protein</fullName>
    </submittedName>
</protein>
<name>A0AAV7V0F4_PLEWA</name>
<accession>A0AAV7V0F4</accession>
<gene>
    <name evidence="2" type="ORF">NDU88_002985</name>
</gene>
<keyword evidence="3" id="KW-1185">Reference proteome</keyword>
<dbReference type="Proteomes" id="UP001066276">
    <property type="component" value="Chromosome 2_2"/>
</dbReference>
<evidence type="ECO:0000313" key="2">
    <source>
        <dbReference type="EMBL" id="KAJ1193689.1"/>
    </source>
</evidence>
<dbReference type="AlphaFoldDB" id="A0AAV7V0F4"/>
<organism evidence="2 3">
    <name type="scientific">Pleurodeles waltl</name>
    <name type="common">Iberian ribbed newt</name>
    <dbReference type="NCBI Taxonomy" id="8319"/>
    <lineage>
        <taxon>Eukaryota</taxon>
        <taxon>Metazoa</taxon>
        <taxon>Chordata</taxon>
        <taxon>Craniata</taxon>
        <taxon>Vertebrata</taxon>
        <taxon>Euteleostomi</taxon>
        <taxon>Amphibia</taxon>
        <taxon>Batrachia</taxon>
        <taxon>Caudata</taxon>
        <taxon>Salamandroidea</taxon>
        <taxon>Salamandridae</taxon>
        <taxon>Pleurodelinae</taxon>
        <taxon>Pleurodeles</taxon>
    </lineage>
</organism>
<reference evidence="2" key="1">
    <citation type="journal article" date="2022" name="bioRxiv">
        <title>Sequencing and chromosome-scale assembly of the giantPleurodeles waltlgenome.</title>
        <authorList>
            <person name="Brown T."/>
            <person name="Elewa A."/>
            <person name="Iarovenko S."/>
            <person name="Subramanian E."/>
            <person name="Araus A.J."/>
            <person name="Petzold A."/>
            <person name="Susuki M."/>
            <person name="Suzuki K.-i.T."/>
            <person name="Hayashi T."/>
            <person name="Toyoda A."/>
            <person name="Oliveira C."/>
            <person name="Osipova E."/>
            <person name="Leigh N.D."/>
            <person name="Simon A."/>
            <person name="Yun M.H."/>
        </authorList>
    </citation>
    <scope>NUCLEOTIDE SEQUENCE</scope>
    <source>
        <strain evidence="2">20211129_DDA</strain>
        <tissue evidence="2">Liver</tissue>
    </source>
</reference>
<proteinExistence type="predicted"/>
<dbReference type="EMBL" id="JANPWB010000004">
    <property type="protein sequence ID" value="KAJ1193689.1"/>
    <property type="molecule type" value="Genomic_DNA"/>
</dbReference>
<feature type="compositionally biased region" description="Polar residues" evidence="1">
    <location>
        <begin position="1"/>
        <end position="14"/>
    </location>
</feature>
<evidence type="ECO:0000256" key="1">
    <source>
        <dbReference type="SAM" id="MobiDB-lite"/>
    </source>
</evidence>
<evidence type="ECO:0000313" key="3">
    <source>
        <dbReference type="Proteomes" id="UP001066276"/>
    </source>
</evidence>
<comment type="caution">
    <text evidence="2">The sequence shown here is derived from an EMBL/GenBank/DDBJ whole genome shotgun (WGS) entry which is preliminary data.</text>
</comment>